<dbReference type="AlphaFoldDB" id="A0A3Q3VQU9"/>
<evidence type="ECO:0000256" key="1">
    <source>
        <dbReference type="ARBA" id="ARBA00022754"/>
    </source>
</evidence>
<accession>A0A3Q3VQU9</accession>
<evidence type="ECO:0000256" key="3">
    <source>
        <dbReference type="SAM" id="Coils"/>
    </source>
</evidence>
<dbReference type="GO" id="GO:0019215">
    <property type="term" value="F:intermediate filament binding"/>
    <property type="evidence" value="ECO:0007669"/>
    <property type="project" value="InterPro"/>
</dbReference>
<dbReference type="STRING" id="94237.ENSMMOP00000003393"/>
<keyword evidence="6" id="KW-1185">Reference proteome</keyword>
<feature type="coiled-coil region" evidence="3">
    <location>
        <begin position="15"/>
        <end position="112"/>
    </location>
</feature>
<dbReference type="GO" id="GO:0030844">
    <property type="term" value="P:positive regulation of intermediate filament depolymerization"/>
    <property type="evidence" value="ECO:0007669"/>
    <property type="project" value="TreeGrafter"/>
</dbReference>
<reference evidence="5" key="2">
    <citation type="submission" date="2025-09" db="UniProtKB">
        <authorList>
            <consortium name="Ensembl"/>
        </authorList>
    </citation>
    <scope>IDENTIFICATION</scope>
</reference>
<dbReference type="GO" id="GO:0005882">
    <property type="term" value="C:intermediate filament"/>
    <property type="evidence" value="ECO:0007669"/>
    <property type="project" value="UniProtKB-KW"/>
</dbReference>
<proteinExistence type="predicted"/>
<dbReference type="Proteomes" id="UP000261620">
    <property type="component" value="Unplaced"/>
</dbReference>
<evidence type="ECO:0000259" key="4">
    <source>
        <dbReference type="SMART" id="SM01391"/>
    </source>
</evidence>
<evidence type="ECO:0000313" key="5">
    <source>
        <dbReference type="Ensembl" id="ENSMMOP00000003393.1"/>
    </source>
</evidence>
<dbReference type="InterPro" id="IPR031211">
    <property type="entry name" value="Nestin"/>
</dbReference>
<dbReference type="InterPro" id="IPR039008">
    <property type="entry name" value="IF_rod_dom"/>
</dbReference>
<keyword evidence="2 3" id="KW-0175">Coiled coil</keyword>
<dbReference type="GO" id="GO:0031730">
    <property type="term" value="F:CCR5 chemokine receptor binding"/>
    <property type="evidence" value="ECO:0007669"/>
    <property type="project" value="TreeGrafter"/>
</dbReference>
<name>A0A3Q3VQU9_MOLML</name>
<dbReference type="Pfam" id="PF00038">
    <property type="entry name" value="Filament"/>
    <property type="match status" value="1"/>
</dbReference>
<feature type="domain" description="IF rod" evidence="4">
    <location>
        <begin position="17"/>
        <end position="272"/>
    </location>
</feature>
<dbReference type="PANTHER" id="PTHR47051">
    <property type="entry name" value="NESTIN"/>
    <property type="match status" value="1"/>
</dbReference>
<evidence type="ECO:0000313" key="6">
    <source>
        <dbReference type="Proteomes" id="UP000261620"/>
    </source>
</evidence>
<organism evidence="5 6">
    <name type="scientific">Mola mola</name>
    <name type="common">Ocean sunfish</name>
    <name type="synonym">Tetraodon mola</name>
    <dbReference type="NCBI Taxonomy" id="94237"/>
    <lineage>
        <taxon>Eukaryota</taxon>
        <taxon>Metazoa</taxon>
        <taxon>Chordata</taxon>
        <taxon>Craniata</taxon>
        <taxon>Vertebrata</taxon>
        <taxon>Euteleostomi</taxon>
        <taxon>Actinopterygii</taxon>
        <taxon>Neopterygii</taxon>
        <taxon>Teleostei</taxon>
        <taxon>Neoteleostei</taxon>
        <taxon>Acanthomorphata</taxon>
        <taxon>Eupercaria</taxon>
        <taxon>Tetraodontiformes</taxon>
        <taxon>Molidae</taxon>
        <taxon>Mola</taxon>
    </lineage>
</organism>
<feature type="coiled-coil region" evidence="3">
    <location>
        <begin position="182"/>
        <end position="244"/>
    </location>
</feature>
<dbReference type="PANTHER" id="PTHR47051:SF1">
    <property type="entry name" value="NESTIN"/>
    <property type="match status" value="1"/>
</dbReference>
<keyword evidence="1" id="KW-0403">Intermediate filament</keyword>
<reference evidence="5" key="1">
    <citation type="submission" date="2025-08" db="UniProtKB">
        <authorList>
            <consortium name="Ensembl"/>
        </authorList>
    </citation>
    <scope>IDENTIFICATION</scope>
</reference>
<dbReference type="OMA" id="HITMENR"/>
<dbReference type="Ensembl" id="ENSMMOT00000003446.1">
    <property type="protein sequence ID" value="ENSMMOP00000003393.1"/>
    <property type="gene ID" value="ENSMMOG00000002718.1"/>
</dbReference>
<protein>
    <recommendedName>
        <fullName evidence="4">IF rod domain-containing protein</fullName>
    </recommendedName>
</protein>
<dbReference type="SUPFAM" id="SSF64593">
    <property type="entry name" value="Intermediate filament protein, coiled coil region"/>
    <property type="match status" value="1"/>
</dbReference>
<evidence type="ECO:0000256" key="2">
    <source>
        <dbReference type="ARBA" id="ARBA00023054"/>
    </source>
</evidence>
<sequence>MELHGVHKTFHYNHLGEERNQMLNLNRRLEAYLSRVKVLEEENGLLTKEIKVLRCNNQGAVTRKKVLEEELRQVRLEMDAAWRDRADTELEVSRLTEELQALDLQRQREVQEEQRAQIWLREKVNQLEHEMKHRIQTHQEDVAHLETTLTHSRPIMLPTMVQRDNQKGTLLQLGEEYSQKATRAWQEAAEAYEGQLASLEESLHQVRIHITQASQEKGESQLKLQCLKKEIASAQNIKLHLEKTVTQQGQKYNQGIHIVLYHVNYMSAQDFKDTFLANDQCIYVVCHMSHLMALRCISGFVHCGLSSLSVRIQYSDGTKTFDCERDEGGYIFIGWIC</sequence>
<dbReference type="SMART" id="SM01391">
    <property type="entry name" value="Filament"/>
    <property type="match status" value="1"/>
</dbReference>